<keyword evidence="2" id="KW-1185">Reference proteome</keyword>
<evidence type="ECO:0000313" key="3">
    <source>
        <dbReference type="RefSeq" id="XP_033166515.1"/>
    </source>
</evidence>
<reference evidence="3" key="1">
    <citation type="submission" date="2025-08" db="UniProtKB">
        <authorList>
            <consortium name="RefSeq"/>
        </authorList>
    </citation>
    <scope>IDENTIFICATION</scope>
    <source>
        <strain evidence="3">Mau12</strain>
        <tissue evidence="3">Whole Body</tissue>
    </source>
</reference>
<dbReference type="InterPro" id="IPR015897">
    <property type="entry name" value="CHK_kinase-like"/>
</dbReference>
<dbReference type="Proteomes" id="UP000515162">
    <property type="component" value="Chromosome 3R"/>
</dbReference>
<organism evidence="2 3">
    <name type="scientific">Drosophila mauritiana</name>
    <name type="common">Fruit fly</name>
    <dbReference type="NCBI Taxonomy" id="7226"/>
    <lineage>
        <taxon>Eukaryota</taxon>
        <taxon>Metazoa</taxon>
        <taxon>Ecdysozoa</taxon>
        <taxon>Arthropoda</taxon>
        <taxon>Hexapoda</taxon>
        <taxon>Insecta</taxon>
        <taxon>Pterygota</taxon>
        <taxon>Neoptera</taxon>
        <taxon>Endopterygota</taxon>
        <taxon>Diptera</taxon>
        <taxon>Brachycera</taxon>
        <taxon>Muscomorpha</taxon>
        <taxon>Ephydroidea</taxon>
        <taxon>Drosophilidae</taxon>
        <taxon>Drosophila</taxon>
        <taxon>Sophophora</taxon>
    </lineage>
</organism>
<dbReference type="PANTHER" id="PTHR11012">
    <property type="entry name" value="PROTEIN KINASE-LIKE DOMAIN-CONTAINING"/>
    <property type="match status" value="1"/>
</dbReference>
<dbReference type="SUPFAM" id="SSF56112">
    <property type="entry name" value="Protein kinase-like (PK-like)"/>
    <property type="match status" value="1"/>
</dbReference>
<name>A0A6P8KBS6_DROMA</name>
<dbReference type="RefSeq" id="XP_033166515.1">
    <property type="nucleotide sequence ID" value="XM_033310624.1"/>
</dbReference>
<dbReference type="SMART" id="SM00587">
    <property type="entry name" value="CHK"/>
    <property type="match status" value="1"/>
</dbReference>
<dbReference type="AlphaFoldDB" id="A0A6P8KBS6"/>
<dbReference type="PANTHER" id="PTHR11012:SF12">
    <property type="entry name" value="CHK KINASE-LIKE DOMAIN-CONTAINING PROTEIN-RELATED"/>
    <property type="match status" value="1"/>
</dbReference>
<sequence>MAEDSLADQLSVPEWLHEQFVTDVLKSHEKEPDLKVTKLEFTPGSAKGDNYASVIIRVRVEYTTHKGSFSKSLIIKTVLEMFAGSALFKTEIGMYSKVLPEFARILRENNDTSRLYAECIYYSLEPHQVMIFEDLGELDYAMVRNRVLTHEEICGAYSKLAKFHALSMKIINERPEFFNEFKDGICLVDIPYMSSGMGPFKDFLGRTPGLDRYKPHFEKIEVHFIERLRDIMKEYQTNPQPGYYVLCHGDYHTRNIMVKHNKKSGGFEDCMLLDYQGCYVAPLAVDLMYSIYMLMSREQRIGEIETLLNYYFSVLRETLRKIGYQGELPDPLAFWKEMNRLKDYEFLFLSTYLPMSAGLSLASATNEETDDKLQDFIEECKSILARFERSGYFENL</sequence>
<feature type="domain" description="CHK kinase-like" evidence="1">
    <location>
        <begin position="130"/>
        <end position="321"/>
    </location>
</feature>
<protein>
    <submittedName>
        <fullName evidence="3">Uncharacterized protein LOC117145105</fullName>
    </submittedName>
</protein>
<dbReference type="Pfam" id="PF02958">
    <property type="entry name" value="EcKL"/>
    <property type="match status" value="1"/>
</dbReference>
<dbReference type="Gene3D" id="3.90.1200.10">
    <property type="match status" value="1"/>
</dbReference>
<gene>
    <name evidence="3" type="primary">LOC117145105</name>
</gene>
<proteinExistence type="predicted"/>
<dbReference type="InterPro" id="IPR011009">
    <property type="entry name" value="Kinase-like_dom_sf"/>
</dbReference>
<dbReference type="InterPro" id="IPR004119">
    <property type="entry name" value="EcKL"/>
</dbReference>
<accession>A0A6P8KBS6</accession>
<evidence type="ECO:0000313" key="2">
    <source>
        <dbReference type="Proteomes" id="UP000515162"/>
    </source>
</evidence>
<dbReference type="GeneID" id="117145105"/>
<evidence type="ECO:0000259" key="1">
    <source>
        <dbReference type="SMART" id="SM00587"/>
    </source>
</evidence>